<dbReference type="CDD" id="cd00198">
    <property type="entry name" value="vWFA"/>
    <property type="match status" value="1"/>
</dbReference>
<dbReference type="Gene3D" id="3.40.50.410">
    <property type="entry name" value="von Willebrand factor, type A domain"/>
    <property type="match status" value="1"/>
</dbReference>
<feature type="region of interest" description="Disordered" evidence="1">
    <location>
        <begin position="184"/>
        <end position="242"/>
    </location>
</feature>
<evidence type="ECO:0000256" key="2">
    <source>
        <dbReference type="SAM" id="Phobius"/>
    </source>
</evidence>
<feature type="transmembrane region" description="Helical" evidence="2">
    <location>
        <begin position="294"/>
        <end position="313"/>
    </location>
</feature>
<keyword evidence="2" id="KW-1133">Transmembrane helix</keyword>
<keyword evidence="2" id="KW-0812">Transmembrane</keyword>
<evidence type="ECO:0000313" key="5">
    <source>
        <dbReference type="Proteomes" id="UP000184226"/>
    </source>
</evidence>
<organism evidence="4 5">
    <name type="scientific">Pollutimonas bauzanensis</name>
    <dbReference type="NCBI Taxonomy" id="658167"/>
    <lineage>
        <taxon>Bacteria</taxon>
        <taxon>Pseudomonadati</taxon>
        <taxon>Pseudomonadota</taxon>
        <taxon>Betaproteobacteria</taxon>
        <taxon>Burkholderiales</taxon>
        <taxon>Alcaligenaceae</taxon>
        <taxon>Pollutimonas</taxon>
    </lineage>
</organism>
<dbReference type="InterPro" id="IPR036465">
    <property type="entry name" value="vWFA_dom_sf"/>
</dbReference>
<dbReference type="AlphaFoldDB" id="A0A1M5M6X0"/>
<dbReference type="EMBL" id="FQXE01000001">
    <property type="protein sequence ID" value="SHG73016.1"/>
    <property type="molecule type" value="Genomic_DNA"/>
</dbReference>
<dbReference type="SMART" id="SM00327">
    <property type="entry name" value="VWA"/>
    <property type="match status" value="1"/>
</dbReference>
<dbReference type="STRING" id="658167.SAMN04488135_101145"/>
<accession>A0A1M5M6X0</accession>
<keyword evidence="2" id="KW-0472">Membrane</keyword>
<protein>
    <submittedName>
        <fullName evidence="4">MxaL protein</fullName>
    </submittedName>
</protein>
<proteinExistence type="predicted"/>
<evidence type="ECO:0000313" key="4">
    <source>
        <dbReference type="EMBL" id="SHG73016.1"/>
    </source>
</evidence>
<keyword evidence="5" id="KW-1185">Reference proteome</keyword>
<reference evidence="4 5" key="1">
    <citation type="submission" date="2016-11" db="EMBL/GenBank/DDBJ databases">
        <authorList>
            <person name="Jaros S."/>
            <person name="Januszkiewicz K."/>
            <person name="Wedrychowicz H."/>
        </authorList>
    </citation>
    <scope>NUCLEOTIDE SEQUENCE [LARGE SCALE GENOMIC DNA]</scope>
    <source>
        <strain evidence="4 5">CGMCC 1.10190</strain>
    </source>
</reference>
<gene>
    <name evidence="4" type="ORF">SAMN04488135_101145</name>
</gene>
<dbReference type="RefSeq" id="WP_218598809.1">
    <property type="nucleotide sequence ID" value="NZ_FQXE01000001.1"/>
</dbReference>
<dbReference type="InterPro" id="IPR002035">
    <property type="entry name" value="VWF_A"/>
</dbReference>
<dbReference type="Pfam" id="PF13519">
    <property type="entry name" value="VWA_2"/>
    <property type="match status" value="1"/>
</dbReference>
<feature type="domain" description="VWFA" evidence="3">
    <location>
        <begin position="36"/>
        <end position="217"/>
    </location>
</feature>
<sequence>MMPRAFSDYRFWLLLGALCLALWACLRPQWRLERARAQVLFVVDITRSMNVRDYAAGAQQRSRLEQAKDTVTQALARMPCGSRAGLGVFTERRSFLLLEPMETCANYAALSQTVAELNWRMAWEGDSRIASGLFGALELADTLGANLVFVTDGQEAPPLPASGRPQFEGEPGKVRGLLVGAGGHTPAPIPAYDDDGHEKGFLGPDDVEQENRSGQPPADATQREGWHPRNAPFGAAPPSGNEHLSAVRDTYLMSLAAATGLSYLPLGDAAGMLAAIDQHAEGRLEPTPLDLRPYIALAACLLLALLYGLALLAPGPFRPGPRRGKLAAARDPGDH</sequence>
<dbReference type="Proteomes" id="UP000184226">
    <property type="component" value="Unassembled WGS sequence"/>
</dbReference>
<evidence type="ECO:0000256" key="1">
    <source>
        <dbReference type="SAM" id="MobiDB-lite"/>
    </source>
</evidence>
<dbReference type="SUPFAM" id="SSF53300">
    <property type="entry name" value="vWA-like"/>
    <property type="match status" value="1"/>
</dbReference>
<name>A0A1M5M6X0_9BURK</name>
<evidence type="ECO:0000259" key="3">
    <source>
        <dbReference type="SMART" id="SM00327"/>
    </source>
</evidence>